<evidence type="ECO:0000313" key="2">
    <source>
        <dbReference type="Proteomes" id="UP000032142"/>
    </source>
</evidence>
<proteinExistence type="predicted"/>
<keyword evidence="2" id="KW-1185">Reference proteome</keyword>
<dbReference type="AlphaFoldDB" id="A0A0B0MDI5"/>
<organism evidence="1 2">
    <name type="scientific">Gossypium arboreum</name>
    <name type="common">Tree cotton</name>
    <name type="synonym">Gossypium nanking</name>
    <dbReference type="NCBI Taxonomy" id="29729"/>
    <lineage>
        <taxon>Eukaryota</taxon>
        <taxon>Viridiplantae</taxon>
        <taxon>Streptophyta</taxon>
        <taxon>Embryophyta</taxon>
        <taxon>Tracheophyta</taxon>
        <taxon>Spermatophyta</taxon>
        <taxon>Magnoliopsida</taxon>
        <taxon>eudicotyledons</taxon>
        <taxon>Gunneridae</taxon>
        <taxon>Pentapetalae</taxon>
        <taxon>rosids</taxon>
        <taxon>malvids</taxon>
        <taxon>Malvales</taxon>
        <taxon>Malvaceae</taxon>
        <taxon>Malvoideae</taxon>
        <taxon>Gossypium</taxon>
    </lineage>
</organism>
<dbReference type="Proteomes" id="UP000032142">
    <property type="component" value="Unassembled WGS sequence"/>
</dbReference>
<reference evidence="2" key="1">
    <citation type="submission" date="2014-09" db="EMBL/GenBank/DDBJ databases">
        <authorList>
            <person name="Mudge J."/>
            <person name="Ramaraj T."/>
            <person name="Lindquist I.E."/>
            <person name="Bharti A.K."/>
            <person name="Sundararajan A."/>
            <person name="Cameron C.T."/>
            <person name="Woodward J.E."/>
            <person name="May G.D."/>
            <person name="Brubaker C."/>
            <person name="Broadhvest J."/>
            <person name="Wilkins T.A."/>
        </authorList>
    </citation>
    <scope>NUCLEOTIDE SEQUENCE</scope>
    <source>
        <strain evidence="2">cv. AKA8401</strain>
    </source>
</reference>
<accession>A0A0B0MDI5</accession>
<name>A0A0B0MDI5_GOSAR</name>
<gene>
    <name evidence="1" type="ORF">F383_37515</name>
</gene>
<evidence type="ECO:0000313" key="1">
    <source>
        <dbReference type="EMBL" id="KHF98446.1"/>
    </source>
</evidence>
<comment type="caution">
    <text evidence="1">The sequence shown here is derived from an EMBL/GenBank/DDBJ whole genome shotgun (WGS) entry which is preliminary data.</text>
</comment>
<protein>
    <submittedName>
        <fullName evidence="1">Uncharacterized protein</fullName>
    </submittedName>
</protein>
<sequence>MDLAKATRYGGLERDYLNEKSTKEVKTRQDGAKLAFHYVFALFPLHDNEQRGAAVIGQFWPKYTTSNPKAQLNPLVYLH</sequence>
<dbReference type="EMBL" id="JRRC01039704">
    <property type="protein sequence ID" value="KHF98446.1"/>
    <property type="molecule type" value="Genomic_DNA"/>
</dbReference>